<sequence>MVEPVTPDCDEERSLLQESSNVEGSWRLNFDGFQVSSEHKEKRPPRGLHDCLGVLGNLHRHFHCQSNVIFFG</sequence>
<reference evidence="1" key="1">
    <citation type="journal article" date="2019" name="Science">
        <title>Mutation of a bHLH transcription factor allowed almond domestication.</title>
        <authorList>
            <person name="Sanchez-Perez R."/>
            <person name="Pavan S."/>
            <person name="Mazzeo R."/>
            <person name="Moldovan C."/>
            <person name="Aiese Cigliano R."/>
            <person name="Del Cueto J."/>
            <person name="Ricciardi F."/>
            <person name="Lotti C."/>
            <person name="Ricciardi L."/>
            <person name="Dicenta F."/>
            <person name="Lopez-Marques R.L."/>
            <person name="Lindberg Moller B."/>
        </authorList>
    </citation>
    <scope>NUCLEOTIDE SEQUENCE</scope>
</reference>
<gene>
    <name evidence="1" type="ORF">Prudu_007189</name>
</gene>
<organism evidence="1">
    <name type="scientific">Prunus dulcis</name>
    <name type="common">Almond</name>
    <name type="synonym">Amygdalus dulcis</name>
    <dbReference type="NCBI Taxonomy" id="3755"/>
    <lineage>
        <taxon>Eukaryota</taxon>
        <taxon>Viridiplantae</taxon>
        <taxon>Streptophyta</taxon>
        <taxon>Embryophyta</taxon>
        <taxon>Tracheophyta</taxon>
        <taxon>Spermatophyta</taxon>
        <taxon>Magnoliopsida</taxon>
        <taxon>eudicotyledons</taxon>
        <taxon>Gunneridae</taxon>
        <taxon>Pentapetalae</taxon>
        <taxon>rosids</taxon>
        <taxon>fabids</taxon>
        <taxon>Rosales</taxon>
        <taxon>Rosaceae</taxon>
        <taxon>Amygdaloideae</taxon>
        <taxon>Amygdaleae</taxon>
        <taxon>Prunus</taxon>
    </lineage>
</organism>
<dbReference type="EMBL" id="AP019298">
    <property type="protein sequence ID" value="BBG97925.1"/>
    <property type="molecule type" value="Genomic_DNA"/>
</dbReference>
<protein>
    <submittedName>
        <fullName evidence="1">RmlC-like cupins superfamily protein</fullName>
    </submittedName>
</protein>
<accession>A0A4Y1R1F3</accession>
<proteinExistence type="predicted"/>
<evidence type="ECO:0000313" key="1">
    <source>
        <dbReference type="EMBL" id="BBG97925.1"/>
    </source>
</evidence>
<name>A0A4Y1R1F3_PRUDU</name>
<dbReference type="AlphaFoldDB" id="A0A4Y1R1F3"/>